<dbReference type="AlphaFoldDB" id="A0A9P6EPK1"/>
<protein>
    <recommendedName>
        <fullName evidence="3">G domain-containing protein</fullName>
    </recommendedName>
</protein>
<proteinExistence type="predicted"/>
<dbReference type="Proteomes" id="UP000807306">
    <property type="component" value="Unassembled WGS sequence"/>
</dbReference>
<accession>A0A9P6EPK1</accession>
<name>A0A9P6EPK1_9AGAR</name>
<reference evidence="1" key="1">
    <citation type="submission" date="2020-11" db="EMBL/GenBank/DDBJ databases">
        <authorList>
            <consortium name="DOE Joint Genome Institute"/>
            <person name="Ahrendt S."/>
            <person name="Riley R."/>
            <person name="Andreopoulos W."/>
            <person name="Labutti K."/>
            <person name="Pangilinan J."/>
            <person name="Ruiz-Duenas F.J."/>
            <person name="Barrasa J.M."/>
            <person name="Sanchez-Garcia M."/>
            <person name="Camarero S."/>
            <person name="Miyauchi S."/>
            <person name="Serrano A."/>
            <person name="Linde D."/>
            <person name="Babiker R."/>
            <person name="Drula E."/>
            <person name="Ayuso-Fernandez I."/>
            <person name="Pacheco R."/>
            <person name="Padilla G."/>
            <person name="Ferreira P."/>
            <person name="Barriuso J."/>
            <person name="Kellner H."/>
            <person name="Castanera R."/>
            <person name="Alfaro M."/>
            <person name="Ramirez L."/>
            <person name="Pisabarro A.G."/>
            <person name="Kuo A."/>
            <person name="Tritt A."/>
            <person name="Lipzen A."/>
            <person name="He G."/>
            <person name="Yan M."/>
            <person name="Ng V."/>
            <person name="Cullen D."/>
            <person name="Martin F."/>
            <person name="Rosso M.-N."/>
            <person name="Henrissat B."/>
            <person name="Hibbett D."/>
            <person name="Martinez A.T."/>
            <person name="Grigoriev I.V."/>
        </authorList>
    </citation>
    <scope>NUCLEOTIDE SEQUENCE</scope>
    <source>
        <strain evidence="1">CBS 506.95</strain>
    </source>
</reference>
<evidence type="ECO:0000313" key="1">
    <source>
        <dbReference type="EMBL" id="KAF9533636.1"/>
    </source>
</evidence>
<dbReference type="Gene3D" id="3.40.50.300">
    <property type="entry name" value="P-loop containing nucleotide triphosphate hydrolases"/>
    <property type="match status" value="1"/>
</dbReference>
<dbReference type="CDD" id="cd00882">
    <property type="entry name" value="Ras_like_GTPase"/>
    <property type="match status" value="1"/>
</dbReference>
<comment type="caution">
    <text evidence="1">The sequence shown here is derived from an EMBL/GenBank/DDBJ whole genome shotgun (WGS) entry which is preliminary data.</text>
</comment>
<sequence length="234" mass="26132">MPPLKGRLITSEKEIKKDDLVILLLGPAGCGKSNMIDHLVSLPTPKAKQTLAASTTVDAVRVLGHSKYKNRLVLLEAPGVDEANDALVFDAIKTWLNSKANLFGILYLHPVSNNQAAPRMTCLPEVKLSRFRKSTTAYLGSVFLIFTMCDRVPPSEEAKDKRKEEIRRVYWNNMASKGAEICDFDNKDETAWEILDKLLTKDGSTDLEGLVEERLRDEKGAVGSWSRLSLLFKK</sequence>
<dbReference type="EMBL" id="MU157828">
    <property type="protein sequence ID" value="KAF9533636.1"/>
    <property type="molecule type" value="Genomic_DNA"/>
</dbReference>
<dbReference type="InterPro" id="IPR027417">
    <property type="entry name" value="P-loop_NTPase"/>
</dbReference>
<evidence type="ECO:0000313" key="2">
    <source>
        <dbReference type="Proteomes" id="UP000807306"/>
    </source>
</evidence>
<keyword evidence="2" id="KW-1185">Reference proteome</keyword>
<evidence type="ECO:0008006" key="3">
    <source>
        <dbReference type="Google" id="ProtNLM"/>
    </source>
</evidence>
<organism evidence="1 2">
    <name type="scientific">Crepidotus variabilis</name>
    <dbReference type="NCBI Taxonomy" id="179855"/>
    <lineage>
        <taxon>Eukaryota</taxon>
        <taxon>Fungi</taxon>
        <taxon>Dikarya</taxon>
        <taxon>Basidiomycota</taxon>
        <taxon>Agaricomycotina</taxon>
        <taxon>Agaricomycetes</taxon>
        <taxon>Agaricomycetidae</taxon>
        <taxon>Agaricales</taxon>
        <taxon>Agaricineae</taxon>
        <taxon>Crepidotaceae</taxon>
        <taxon>Crepidotus</taxon>
    </lineage>
</organism>
<dbReference type="OrthoDB" id="8954335at2759"/>
<dbReference type="SUPFAM" id="SSF52540">
    <property type="entry name" value="P-loop containing nucleoside triphosphate hydrolases"/>
    <property type="match status" value="1"/>
</dbReference>
<gene>
    <name evidence="1" type="ORF">CPB83DRAFT_845614</name>
</gene>